<dbReference type="Gene3D" id="3.90.226.10">
    <property type="entry name" value="2-enoyl-CoA Hydratase, Chain A, domain 1"/>
    <property type="match status" value="1"/>
</dbReference>
<dbReference type="SMART" id="SM00245">
    <property type="entry name" value="TSPc"/>
    <property type="match status" value="1"/>
</dbReference>
<keyword evidence="2" id="KW-0614">Plasmid</keyword>
<evidence type="ECO:0000313" key="3">
    <source>
        <dbReference type="Proteomes" id="UP001211872"/>
    </source>
</evidence>
<organism evidence="2 3">
    <name type="scientific">Hymenobacter yonginensis</name>
    <dbReference type="NCBI Taxonomy" id="748197"/>
    <lineage>
        <taxon>Bacteria</taxon>
        <taxon>Pseudomonadati</taxon>
        <taxon>Bacteroidota</taxon>
        <taxon>Cytophagia</taxon>
        <taxon>Cytophagales</taxon>
        <taxon>Hymenobacteraceae</taxon>
        <taxon>Hymenobacter</taxon>
    </lineage>
</organism>
<dbReference type="Proteomes" id="UP001211872">
    <property type="component" value="Plasmid unnamed2"/>
</dbReference>
<sequence>MKRLRYFGILLFVGACCRADGAEHLPPYPAVRSYLEEVAQVLQANFLNRAAVDWVAFRQQLLTKAAGANTPEQAWPAVTAAIQALGDKHTQFYCARPTEGAAPLAAWQPPLFPDESVPEDIGYLRIPWVVGSPPQLAAYITQLQGHLRERDTPGLKGWIVDLRGNMGGNMWPMLVAAGPLLGEDTLGYSIDASNTRTAWRYEKGKALANGDIEAQTASYYTLKTTNPVVAVLTDSLTASSGEAMTVAFKGRKHTRSFGASTCGVSTGRSRFSLSDGSVLLLTTAVFADRRLVRYGHAIAPDEPLRPAETVPRAIRWIREEFTAKTQAGRPQNR</sequence>
<dbReference type="CDD" id="cd06567">
    <property type="entry name" value="Peptidase_S41"/>
    <property type="match status" value="1"/>
</dbReference>
<feature type="domain" description="Tail specific protease" evidence="1">
    <location>
        <begin position="87"/>
        <end position="305"/>
    </location>
</feature>
<dbReference type="Pfam" id="PF03572">
    <property type="entry name" value="Peptidase_S41"/>
    <property type="match status" value="1"/>
</dbReference>
<dbReference type="InterPro" id="IPR005151">
    <property type="entry name" value="Tail-specific_protease"/>
</dbReference>
<dbReference type="RefSeq" id="WP_270129416.1">
    <property type="nucleotide sequence ID" value="NZ_CP115397.1"/>
</dbReference>
<geneLocation type="plasmid" evidence="2 3">
    <name>unnamed2</name>
</geneLocation>
<dbReference type="InterPro" id="IPR029045">
    <property type="entry name" value="ClpP/crotonase-like_dom_sf"/>
</dbReference>
<dbReference type="Gene3D" id="3.30.750.44">
    <property type="match status" value="1"/>
</dbReference>
<accession>A0ABY7PV10</accession>
<dbReference type="SUPFAM" id="SSF52096">
    <property type="entry name" value="ClpP/crotonase"/>
    <property type="match status" value="1"/>
</dbReference>
<evidence type="ECO:0000313" key="2">
    <source>
        <dbReference type="EMBL" id="WBO86747.1"/>
    </source>
</evidence>
<dbReference type="EMBL" id="CP115397">
    <property type="protein sequence ID" value="WBO86747.1"/>
    <property type="molecule type" value="Genomic_DNA"/>
</dbReference>
<proteinExistence type="predicted"/>
<evidence type="ECO:0000259" key="1">
    <source>
        <dbReference type="SMART" id="SM00245"/>
    </source>
</evidence>
<reference evidence="2 3" key="1">
    <citation type="journal article" date="2011" name="Int. J. Syst. Evol. Microbiol.">
        <title>Hymenobacter yonginensis sp. nov., isolated from a mesotrophic artificial lake.</title>
        <authorList>
            <person name="Joung Y."/>
            <person name="Cho S.H."/>
            <person name="Kim H."/>
            <person name="Kim S.B."/>
            <person name="Joh K."/>
        </authorList>
    </citation>
    <scope>NUCLEOTIDE SEQUENCE [LARGE SCALE GENOMIC DNA]</scope>
    <source>
        <strain evidence="2 3">KCTC 22745</strain>
    </source>
</reference>
<dbReference type="PROSITE" id="PS51257">
    <property type="entry name" value="PROKAR_LIPOPROTEIN"/>
    <property type="match status" value="1"/>
</dbReference>
<dbReference type="PANTHER" id="PTHR32060:SF30">
    <property type="entry name" value="CARBOXY-TERMINAL PROCESSING PROTEASE CTPA"/>
    <property type="match status" value="1"/>
</dbReference>
<dbReference type="PANTHER" id="PTHR32060">
    <property type="entry name" value="TAIL-SPECIFIC PROTEASE"/>
    <property type="match status" value="1"/>
</dbReference>
<protein>
    <submittedName>
        <fullName evidence="2">S41 family peptidase</fullName>
    </submittedName>
</protein>
<gene>
    <name evidence="2" type="ORF">O9Z63_20920</name>
</gene>
<name>A0ABY7PV10_9BACT</name>
<keyword evidence="3" id="KW-1185">Reference proteome</keyword>